<dbReference type="EMBL" id="MIKB01000016">
    <property type="protein sequence ID" value="OEG15144.1"/>
    <property type="molecule type" value="Genomic_DNA"/>
</dbReference>
<evidence type="ECO:0000313" key="4">
    <source>
        <dbReference type="Proteomes" id="UP000094764"/>
    </source>
</evidence>
<keyword evidence="1" id="KW-0175">Coiled coil</keyword>
<organism evidence="3 4">
    <name type="scientific">Enterococcus quebecensis</name>
    <dbReference type="NCBI Taxonomy" id="903983"/>
    <lineage>
        <taxon>Bacteria</taxon>
        <taxon>Bacillati</taxon>
        <taxon>Bacillota</taxon>
        <taxon>Bacilli</taxon>
        <taxon>Lactobacillales</taxon>
        <taxon>Enterococcaceae</taxon>
        <taxon>Enterococcus</taxon>
    </lineage>
</organism>
<dbReference type="AlphaFoldDB" id="A0A1E5GR07"/>
<dbReference type="OrthoDB" id="2193183at2"/>
<feature type="region of interest" description="Disordered" evidence="2">
    <location>
        <begin position="99"/>
        <end position="120"/>
    </location>
</feature>
<dbReference type="PATRIC" id="fig|903983.4.peg.2201"/>
<feature type="coiled-coil region" evidence="1">
    <location>
        <begin position="10"/>
        <end position="62"/>
    </location>
</feature>
<name>A0A1E5GR07_9ENTE</name>
<dbReference type="RefSeq" id="WP_069635634.1">
    <property type="nucleotide sequence ID" value="NZ_JXKZ01000005.1"/>
</dbReference>
<sequence length="120" mass="14625">MAQDKNEKLRTEYTQKIVEKERQIDDLNSEKRQIQEVFESLETELTRNFRQLQELNDELIKEGSSSARWEQEELHGKKKHFGQFFKEQKQELAEMYTKSAEELNEERTEIQKERNELTWD</sequence>
<dbReference type="Proteomes" id="UP000094764">
    <property type="component" value="Unassembled WGS sequence"/>
</dbReference>
<dbReference type="STRING" id="903983.BCR23_09910"/>
<protein>
    <submittedName>
        <fullName evidence="3">Uncharacterized protein</fullName>
    </submittedName>
</protein>
<comment type="caution">
    <text evidence="3">The sequence shown here is derived from an EMBL/GenBank/DDBJ whole genome shotgun (WGS) entry which is preliminary data.</text>
</comment>
<evidence type="ECO:0000256" key="1">
    <source>
        <dbReference type="SAM" id="Coils"/>
    </source>
</evidence>
<proteinExistence type="predicted"/>
<reference evidence="4" key="1">
    <citation type="submission" date="2016-09" db="EMBL/GenBank/DDBJ databases">
        <authorList>
            <person name="Gulvik C.A."/>
        </authorList>
    </citation>
    <scope>NUCLEOTIDE SEQUENCE [LARGE SCALE GENOMIC DNA]</scope>
    <source>
        <strain evidence="4">LMG 26306</strain>
    </source>
</reference>
<accession>A0A1E5GR07</accession>
<evidence type="ECO:0000256" key="2">
    <source>
        <dbReference type="SAM" id="MobiDB-lite"/>
    </source>
</evidence>
<gene>
    <name evidence="3" type="ORF">BCR23_09910</name>
</gene>
<evidence type="ECO:0000313" key="3">
    <source>
        <dbReference type="EMBL" id="OEG15144.1"/>
    </source>
</evidence>
<keyword evidence="4" id="KW-1185">Reference proteome</keyword>